<organism evidence="3 4">
    <name type="scientific">Levilactobacillus lanxiensis</name>
    <dbReference type="NCBI Taxonomy" id="2799568"/>
    <lineage>
        <taxon>Bacteria</taxon>
        <taxon>Bacillati</taxon>
        <taxon>Bacillota</taxon>
        <taxon>Bacilli</taxon>
        <taxon>Lactobacillales</taxon>
        <taxon>Lactobacillaceae</taxon>
        <taxon>Levilactobacillus</taxon>
    </lineage>
</organism>
<dbReference type="InterPro" id="IPR014961">
    <property type="entry name" value="DUF1829"/>
</dbReference>
<protein>
    <submittedName>
        <fullName evidence="3">DUF1828 domain-containing protein</fullName>
    </submittedName>
</protein>
<feature type="domain" description="DUF1829" evidence="2">
    <location>
        <begin position="161"/>
        <end position="251"/>
    </location>
</feature>
<evidence type="ECO:0000259" key="1">
    <source>
        <dbReference type="Pfam" id="PF08861"/>
    </source>
</evidence>
<sequence>MLNAHSLNQDYLSWLDSNTTFEQLGPGTVRIDSPFTDAIDDEIVMYALQQSDNMILLTDDGWTLNNLAAHGITFSRPSHRQKLFHNQLVAYGVQLSDGDLVVHSDRRHFAEAKHRLLQAILFINDMFTLAPTEAAPIFLEDVAHFLTENNIRTNQNMAYVGESGLIHKFDFSIPGINQIPAKLIKVLSSANNSLLAKATLADIEQTRPIVPGPTKFYVFLNDTPSKHKSINPDILSLFRLNQIVPLLYSRRTNYLTDLTR</sequence>
<feature type="domain" description="DUF1828" evidence="1">
    <location>
        <begin position="33"/>
        <end position="123"/>
    </location>
</feature>
<dbReference type="Pfam" id="PF08862">
    <property type="entry name" value="DUF1829"/>
    <property type="match status" value="1"/>
</dbReference>
<accession>A0ABW4D338</accession>
<proteinExistence type="predicted"/>
<evidence type="ECO:0000313" key="3">
    <source>
        <dbReference type="EMBL" id="MFD1454538.1"/>
    </source>
</evidence>
<evidence type="ECO:0000313" key="4">
    <source>
        <dbReference type="Proteomes" id="UP001597189"/>
    </source>
</evidence>
<name>A0ABW4D338_9LACO</name>
<dbReference type="InterPro" id="IPR014960">
    <property type="entry name" value="DUF1828"/>
</dbReference>
<reference evidence="4" key="1">
    <citation type="journal article" date="2019" name="Int. J. Syst. Evol. Microbiol.">
        <title>The Global Catalogue of Microorganisms (GCM) 10K type strain sequencing project: providing services to taxonomists for standard genome sequencing and annotation.</title>
        <authorList>
            <consortium name="The Broad Institute Genomics Platform"/>
            <consortium name="The Broad Institute Genome Sequencing Center for Infectious Disease"/>
            <person name="Wu L."/>
            <person name="Ma J."/>
        </authorList>
    </citation>
    <scope>NUCLEOTIDE SEQUENCE [LARGE SCALE GENOMIC DNA]</scope>
    <source>
        <strain evidence="4">CCM 8979</strain>
    </source>
</reference>
<gene>
    <name evidence="3" type="ORF">ACFQ44_02435</name>
</gene>
<dbReference type="Pfam" id="PF08861">
    <property type="entry name" value="DUF1828"/>
    <property type="match status" value="1"/>
</dbReference>
<dbReference type="EMBL" id="JBHTOD010000002">
    <property type="protein sequence ID" value="MFD1454538.1"/>
    <property type="molecule type" value="Genomic_DNA"/>
</dbReference>
<dbReference type="RefSeq" id="WP_203643487.1">
    <property type="nucleotide sequence ID" value="NZ_BOLN01000002.1"/>
</dbReference>
<comment type="caution">
    <text evidence="3">The sequence shown here is derived from an EMBL/GenBank/DDBJ whole genome shotgun (WGS) entry which is preliminary data.</text>
</comment>
<dbReference type="Proteomes" id="UP001597189">
    <property type="component" value="Unassembled WGS sequence"/>
</dbReference>
<keyword evidence="4" id="KW-1185">Reference proteome</keyword>
<evidence type="ECO:0000259" key="2">
    <source>
        <dbReference type="Pfam" id="PF08862"/>
    </source>
</evidence>